<proteinExistence type="predicted"/>
<accession>A0A098TL43</accession>
<feature type="domain" description="DUF6788" evidence="1">
    <location>
        <begin position="151"/>
        <end position="194"/>
    </location>
</feature>
<dbReference type="InterPro" id="IPR046738">
    <property type="entry name" value="DUF6788"/>
</dbReference>
<reference evidence="2 3" key="1">
    <citation type="journal article" date="2014" name="Mol. Ecol.">
        <title>Evolution of Synechococcus.</title>
        <authorList>
            <person name="Dvorak P."/>
            <person name="Casamatta D."/>
            <person name="Hasler P."/>
            <person name="Poulickova A."/>
            <person name="Ondrej V."/>
            <person name="Sanges R."/>
        </authorList>
    </citation>
    <scope>NUCLEOTIDE SEQUENCE [LARGE SCALE GENOMIC DNA]</scope>
    <source>
        <strain evidence="2 3">CAUP A 1101</strain>
    </source>
</reference>
<name>A0A098TL43_9CYAN</name>
<dbReference type="Pfam" id="PF20586">
    <property type="entry name" value="DUF6788"/>
    <property type="match status" value="1"/>
</dbReference>
<gene>
    <name evidence="2" type="ORF">DO97_17510</name>
</gene>
<evidence type="ECO:0000259" key="1">
    <source>
        <dbReference type="Pfam" id="PF20586"/>
    </source>
</evidence>
<protein>
    <recommendedName>
        <fullName evidence="1">DUF6788 domain-containing protein</fullName>
    </recommendedName>
</protein>
<organism evidence="2 3">
    <name type="scientific">Neosynechococcus sphagnicola sy1</name>
    <dbReference type="NCBI Taxonomy" id="1497020"/>
    <lineage>
        <taxon>Bacteria</taxon>
        <taxon>Bacillati</taxon>
        <taxon>Cyanobacteriota</taxon>
        <taxon>Cyanophyceae</taxon>
        <taxon>Neosynechococcales</taxon>
        <taxon>Neosynechococcaceae</taxon>
        <taxon>Neosynechococcus</taxon>
    </lineage>
</organism>
<sequence length="209" mass="22650">MNTPYQVDKSPSQRIQLGLIPGLDHTLVDGEWLPSDVRHQAAKNDIQVAAAAGAFVPGDDTAAGSIDAAPGHDTGRGFKPYPVPRKCSYHSPFSDLVVEAIAVGERAGLVRIEYTHRGTMAESDVPPATVEFTAPSLSCVTDKEEPVTQDISYQQQYRRCGKPTCGTCPHGPYWYAYWRDGAKVKSRYIGKELHKSAIAASRSAGETSM</sequence>
<keyword evidence="3" id="KW-1185">Reference proteome</keyword>
<dbReference type="EMBL" id="JJML01000064">
    <property type="protein sequence ID" value="KGF71563.1"/>
    <property type="molecule type" value="Genomic_DNA"/>
</dbReference>
<evidence type="ECO:0000313" key="2">
    <source>
        <dbReference type="EMBL" id="KGF71563.1"/>
    </source>
</evidence>
<dbReference type="RefSeq" id="WP_156120664.1">
    <property type="nucleotide sequence ID" value="NZ_JJML01000064.1"/>
</dbReference>
<dbReference type="OrthoDB" id="531835at2"/>
<dbReference type="AlphaFoldDB" id="A0A098TL43"/>
<dbReference type="Proteomes" id="UP000030170">
    <property type="component" value="Unassembled WGS sequence"/>
</dbReference>
<comment type="caution">
    <text evidence="2">The sequence shown here is derived from an EMBL/GenBank/DDBJ whole genome shotgun (WGS) entry which is preliminary data.</text>
</comment>
<evidence type="ECO:0000313" key="3">
    <source>
        <dbReference type="Proteomes" id="UP000030170"/>
    </source>
</evidence>